<dbReference type="Pfam" id="PF12951">
    <property type="entry name" value="PATR"/>
    <property type="match status" value="3"/>
</dbReference>
<gene>
    <name evidence="4" type="ORF">EHF44_20895</name>
</gene>
<dbReference type="EMBL" id="CP033970">
    <property type="protein sequence ID" value="AZG15894.1"/>
    <property type="molecule type" value="Genomic_DNA"/>
</dbReference>
<dbReference type="AlphaFoldDB" id="A0A3G8H607"/>
<evidence type="ECO:0000259" key="3">
    <source>
        <dbReference type="PROSITE" id="PS51208"/>
    </source>
</evidence>
<dbReference type="InterPro" id="IPR011050">
    <property type="entry name" value="Pectin_lyase_fold/virulence"/>
</dbReference>
<feature type="compositionally biased region" description="Gly residues" evidence="2">
    <location>
        <begin position="755"/>
        <end position="765"/>
    </location>
</feature>
<accession>A0A3G8H607</accession>
<dbReference type="Pfam" id="PF03797">
    <property type="entry name" value="Autotransporter"/>
    <property type="match status" value="1"/>
</dbReference>
<dbReference type="Gene3D" id="2.40.128.130">
    <property type="entry name" value="Autotransporter beta-domain"/>
    <property type="match status" value="1"/>
</dbReference>
<dbReference type="KEGG" id="cpau:EHF44_20895"/>
<dbReference type="GO" id="GO:0019867">
    <property type="term" value="C:outer membrane"/>
    <property type="evidence" value="ECO:0007669"/>
    <property type="project" value="InterPro"/>
</dbReference>
<keyword evidence="1" id="KW-0732">Signal</keyword>
<dbReference type="InterPro" id="IPR051551">
    <property type="entry name" value="Autotransporter_adhesion"/>
</dbReference>
<feature type="region of interest" description="Disordered" evidence="2">
    <location>
        <begin position="740"/>
        <end position="771"/>
    </location>
</feature>
<dbReference type="InterPro" id="IPR006315">
    <property type="entry name" value="OM_autotransptr_brl_dom"/>
</dbReference>
<dbReference type="OrthoDB" id="5760545at2"/>
<dbReference type="SUPFAM" id="SSF103515">
    <property type="entry name" value="Autotransporter"/>
    <property type="match status" value="1"/>
</dbReference>
<evidence type="ECO:0000256" key="2">
    <source>
        <dbReference type="SAM" id="MobiDB-lite"/>
    </source>
</evidence>
<evidence type="ECO:0000313" key="5">
    <source>
        <dbReference type="Proteomes" id="UP000270411"/>
    </source>
</evidence>
<proteinExistence type="predicted"/>
<dbReference type="Proteomes" id="UP000270411">
    <property type="component" value="Chromosome 2"/>
</dbReference>
<organism evidence="4 5">
    <name type="scientific">Cupriavidus pauculus</name>
    <dbReference type="NCBI Taxonomy" id="82633"/>
    <lineage>
        <taxon>Bacteria</taxon>
        <taxon>Pseudomonadati</taxon>
        <taxon>Pseudomonadota</taxon>
        <taxon>Betaproteobacteria</taxon>
        <taxon>Burkholderiales</taxon>
        <taxon>Burkholderiaceae</taxon>
        <taxon>Cupriavidus</taxon>
    </lineage>
</organism>
<name>A0A3G8H607_9BURK</name>
<dbReference type="SMART" id="SM00869">
    <property type="entry name" value="Autotransporter"/>
    <property type="match status" value="1"/>
</dbReference>
<dbReference type="InterPro" id="IPR013425">
    <property type="entry name" value="Autotrns_rpt"/>
</dbReference>
<dbReference type="InterPro" id="IPR036709">
    <property type="entry name" value="Autotransporte_beta_dom_sf"/>
</dbReference>
<evidence type="ECO:0000256" key="1">
    <source>
        <dbReference type="ARBA" id="ARBA00022729"/>
    </source>
</evidence>
<dbReference type="SUPFAM" id="SSF51126">
    <property type="entry name" value="Pectin lyase-like"/>
    <property type="match status" value="1"/>
</dbReference>
<reference evidence="5" key="1">
    <citation type="submission" date="2018-11" db="EMBL/GenBank/DDBJ databases">
        <title>FDA dAtabase for Regulatory Grade micrObial Sequences (FDA-ARGOS): Supporting development and validation of Infectious Disease Dx tests.</title>
        <authorList>
            <person name="Goldberg B."/>
            <person name="Campos J."/>
            <person name="Tallon L."/>
            <person name="Sadzewicz L."/>
            <person name="Zhao X."/>
            <person name="Vavikolanu K."/>
            <person name="Mehta A."/>
            <person name="Aluvathingal J."/>
            <person name="Nadendla S."/>
            <person name="Geyer C."/>
            <person name="Nandy P."/>
            <person name="Yan Y."/>
            <person name="Sichtig H."/>
        </authorList>
    </citation>
    <scope>NUCLEOTIDE SEQUENCE [LARGE SCALE GENOMIC DNA]</scope>
    <source>
        <strain evidence="5">FDAARGOS_614</strain>
    </source>
</reference>
<feature type="domain" description="Autotransporter" evidence="3">
    <location>
        <begin position="871"/>
        <end position="1153"/>
    </location>
</feature>
<evidence type="ECO:0000313" key="4">
    <source>
        <dbReference type="EMBL" id="AZG15894.1"/>
    </source>
</evidence>
<dbReference type="InterPro" id="IPR005546">
    <property type="entry name" value="Autotransporte_beta"/>
</dbReference>
<dbReference type="PROSITE" id="PS51208">
    <property type="entry name" value="AUTOTRANSPORTER"/>
    <property type="match status" value="1"/>
</dbReference>
<dbReference type="NCBIfam" id="TIGR02601">
    <property type="entry name" value="autotrns_rpt"/>
    <property type="match status" value="2"/>
</dbReference>
<dbReference type="NCBIfam" id="TIGR01414">
    <property type="entry name" value="autotrans_barl"/>
    <property type="match status" value="1"/>
</dbReference>
<protein>
    <submittedName>
        <fullName evidence="4">Autotransporter domain-containing protein</fullName>
    </submittedName>
</protein>
<dbReference type="PANTHER" id="PTHR35037:SF3">
    <property type="entry name" value="C-TERMINAL REGION OF AIDA-LIKE PROTEIN"/>
    <property type="match status" value="1"/>
</dbReference>
<sequence length="1153" mass="112098">MIVGSAPLAISTAILGGSGGTGGNGGSDASSPPAAYLGAGGGGGEGGYGVVHAGGAEIAVKAGAVVSAGRGGNGGNGGGSKPTANFQGAGNGGDGGVGMSVTSAATVHIEASAVVFGGGGGAGGSGGDGVYDLYASQGGSGGKGGTGMELASGSTLLNEGTIAGGSGGAGGLGGMNNDGSRANFGTAGASGVGVRGSNLTIVNKGTILSGGFGAAAVQFTNGRNRFEFWTNSAVGTIEANGTDDTFVLAGDTGTSTLAGGIGNAGLYRGFEHFEKIGASVWTLAGTNTDVTNWKILGGTLAVASDANLGDAAGTLALNGGTLRTTATMTTARATTLGADGGTFEVANGTLTHSGAIDGAGSLAKTGGGTLDLNAVNTYSGGTQVNAGMLSANVNGALGTGAVSVDGGATLRLYGNFDLGGRQVTNRSGYIQLFGAGTLGNAQVTNLGGFTYLLGSSTAANATIVNDGGTMSFQEGSNGGSSRVTTRSGSLTEFWGWSTGGNASLVAEAGGRVDFSGTFGPTLDHRISAGAIAGAGRFQLGRNMLTVGGDNASTTVSGTIEDGGAGGGSGGGLIKVGTGTLTLSGANTYTGATTVNAGTLAVNGSVMGAVTVNNGATLGGVGSVGNTVIASGGTLAPGNSIGTLTVHGDLTLAAGSTYRIEADPASSASDRVAVSGTATLAGAAVHVGPDGNFASTRRYTILTAGALQGRFASTASNYAFLEPTLTYGANEVTLALTRKDVTAPEPGSPVDPAPGAGTGGTGGTGGATPRPMRFADAAVTGNQRAVANALETLPDSNPVHEAVVTLPAGAPPAVFDSLSGEAHASVATGLMTLAGGARAVPVAHLNDSLSAGMLPGAPIAQLGGAVPAAAMPISAAQPLWVEVLGNWQRFHGSADAASASQQTGGFYLGGDGAVGQGWRVGGAFGYANSTLRVSERSSRAITDSFSATLYGGRAFTLGGGKLKWLFGTAYSWHDADTDRQANLGGSTVQSLTASYHASTAQVFTEAGFAMPLSAATQLEPYAGVAWSDTRTRSFAETGGSAALHSPGDSNTLTTTTLGLRTSARGRVAGTDAAVYVGAGWRHAFGDIRPATTLAFDGSQPFTVTGAPIAQNAALAELRADFAISPMATLALRYTGQFGGGNQDHTGTVGLRWRF</sequence>
<dbReference type="PANTHER" id="PTHR35037">
    <property type="entry name" value="C-TERMINAL REGION OF AIDA-LIKE PROTEIN"/>
    <property type="match status" value="1"/>
</dbReference>